<dbReference type="AlphaFoldDB" id="A0A4S1DQU8"/>
<dbReference type="Gene3D" id="2.60.40.10">
    <property type="entry name" value="Immunoglobulins"/>
    <property type="match status" value="1"/>
</dbReference>
<organism evidence="2 3">
    <name type="scientific">Flavivirga rizhaonensis</name>
    <dbReference type="NCBI Taxonomy" id="2559571"/>
    <lineage>
        <taxon>Bacteria</taxon>
        <taxon>Pseudomonadati</taxon>
        <taxon>Bacteroidota</taxon>
        <taxon>Flavobacteriia</taxon>
        <taxon>Flavobacteriales</taxon>
        <taxon>Flavobacteriaceae</taxon>
        <taxon>Flavivirga</taxon>
    </lineage>
</organism>
<sequence length="1054" mass="117693">MFSCERDEGWSRVFKLSDFGILPSQQFAINSGEVAFSKSNSGAFLQFNVFSIDEDFPTFFHSLYPRTLLGSRGIGQAPVINGSPEIVRVDFDEPIIVPAGVDRILVTVKKIEDFYNPESAEVFIAGTLEDTGVSWYEGCDENYSLTPTTDLVNPVSNANFYINVTGETVSIQSSGTRTRLSHNVCDDIIETNIHSCTSSYIYWARAFTLEDFGISTNEEFVINSGQVGINKTGWLPEISFNIYKIDNNFPASFSETDLIGSSQYQQLSPNIDRTSQIIEVEFDNPIIIPADVERILVEVHKGIVYGDGVAFIAGSSQDNDVSWQRGCTNVAGGTYFDPNEYVSTDDFGRPNANFYINVTGNVNHITNNFEMSISNICSEFLKEFSLENKTNVASVIWNFGDPASGIDNTSTDLSPFHDFSADGTYTITATVTGNDNSVEVLTETIDVKEPPTAYGIDNIYACEDSFDSGFSSSFDVLGIYNQVLGGQTDKIVTFINGNGNQYNVLPSPFSNTVKDRETIIVRVAHKDNLCCYSETSFDLIANPLPNISSIQDIENCDNDYDGITSFNLTPIQDEVITDNPSLTVEFFHENGQQIANPLPESIDNIEFNEEIITVRVTNPNTKCYNETTFKLIVNPLPIAHTLTELMGCDDNGDGISRYFDTSNVENNVLGGQTGMEVSYYDSDGNLLPYPFPNPYTNKIPNKETITVRVTNTQTNCYIETTMVLKTSNKPKINTPDDIYVCDEGGGFSTFDLSAIENEIIGSQVNLNVFYYDESGNHITSLIDASFQNTQAWAQIIHVRVENVFSPVCFSQISFKLRVNALPQIPIEENYFLCNLEQELPLVINEAMDFWEWQYEDGSILSNTNEVSLIEAGAYKLTIGKVENGIICQNTYDFELIRSILPTITSIDYQDLSDNNFIIINASGDGDFEYSIDGINYQKSNEFQNVSGGIYTVSVRDKLGCGKDLQQLTLIDCPKFFTPNGDNYNDYWQVRGLANDPNAKIFIYDRYGKLLKQITSNSIGWDGMCRGEKMPSDDYWFTVKLDDGRLFKGHFTLKR</sequence>
<dbReference type="InterPro" id="IPR000601">
    <property type="entry name" value="PKD_dom"/>
</dbReference>
<protein>
    <submittedName>
        <fullName evidence="2">T9SS type B sorting domain-containing protein</fullName>
    </submittedName>
</protein>
<evidence type="ECO:0000313" key="2">
    <source>
        <dbReference type="EMBL" id="TGV00241.1"/>
    </source>
</evidence>
<dbReference type="InterPro" id="IPR035986">
    <property type="entry name" value="PKD_dom_sf"/>
</dbReference>
<dbReference type="InterPro" id="IPR026341">
    <property type="entry name" value="T9SS_type_B"/>
</dbReference>
<gene>
    <name evidence="2" type="ORF">EM932_20520</name>
</gene>
<dbReference type="Pfam" id="PF18911">
    <property type="entry name" value="PKD_4"/>
    <property type="match status" value="1"/>
</dbReference>
<dbReference type="Pfam" id="PF13585">
    <property type="entry name" value="CHU_C"/>
    <property type="match status" value="1"/>
</dbReference>
<dbReference type="Proteomes" id="UP000307602">
    <property type="component" value="Unassembled WGS sequence"/>
</dbReference>
<comment type="caution">
    <text evidence="2">The sequence shown here is derived from an EMBL/GenBank/DDBJ whole genome shotgun (WGS) entry which is preliminary data.</text>
</comment>
<evidence type="ECO:0000313" key="3">
    <source>
        <dbReference type="Proteomes" id="UP000307602"/>
    </source>
</evidence>
<dbReference type="EMBL" id="SRSO01000052">
    <property type="protein sequence ID" value="TGV00241.1"/>
    <property type="molecule type" value="Genomic_DNA"/>
</dbReference>
<dbReference type="InterPro" id="IPR013783">
    <property type="entry name" value="Ig-like_fold"/>
</dbReference>
<dbReference type="CDD" id="cd00146">
    <property type="entry name" value="PKD"/>
    <property type="match status" value="1"/>
</dbReference>
<dbReference type="OrthoDB" id="9765926at2"/>
<proteinExistence type="predicted"/>
<dbReference type="NCBIfam" id="TIGR04131">
    <property type="entry name" value="Bac_Flav_CTERM"/>
    <property type="match status" value="1"/>
</dbReference>
<evidence type="ECO:0000259" key="1">
    <source>
        <dbReference type="PROSITE" id="PS50093"/>
    </source>
</evidence>
<dbReference type="PROSITE" id="PS50093">
    <property type="entry name" value="PKD"/>
    <property type="match status" value="1"/>
</dbReference>
<keyword evidence="3" id="KW-1185">Reference proteome</keyword>
<accession>A0A4S1DQU8</accession>
<reference evidence="2 3" key="1">
    <citation type="submission" date="2019-04" db="EMBL/GenBank/DDBJ databases">
        <authorList>
            <person name="Liu A."/>
        </authorList>
    </citation>
    <scope>NUCLEOTIDE SEQUENCE [LARGE SCALE GENOMIC DNA]</scope>
    <source>
        <strain evidence="2 3">RZ03</strain>
    </source>
</reference>
<dbReference type="SUPFAM" id="SSF49299">
    <property type="entry name" value="PKD domain"/>
    <property type="match status" value="1"/>
</dbReference>
<name>A0A4S1DQU8_9FLAO</name>
<feature type="domain" description="PKD" evidence="1">
    <location>
        <begin position="397"/>
        <end position="454"/>
    </location>
</feature>